<sequence length="105" mass="11235">MSSSLHKNTKSFLLFATCFLILASISLVSTSGQDCSCTYQPDRNGCVIRRGPTQAGFVCRCRITRLIFITACIGSQIGCNTGEDCPANCASKDCCMLAKGNCDGY</sequence>
<keyword evidence="1" id="KW-0732">Signal</keyword>
<evidence type="ECO:0000313" key="3">
    <source>
        <dbReference type="Proteomes" id="UP000198287"/>
    </source>
</evidence>
<dbReference type="Proteomes" id="UP000198287">
    <property type="component" value="Unassembled WGS sequence"/>
</dbReference>
<protein>
    <submittedName>
        <fullName evidence="2">Uncharacterized protein</fullName>
    </submittedName>
</protein>
<proteinExistence type="predicted"/>
<organism evidence="2 3">
    <name type="scientific">Folsomia candida</name>
    <name type="common">Springtail</name>
    <dbReference type="NCBI Taxonomy" id="158441"/>
    <lineage>
        <taxon>Eukaryota</taxon>
        <taxon>Metazoa</taxon>
        <taxon>Ecdysozoa</taxon>
        <taxon>Arthropoda</taxon>
        <taxon>Hexapoda</taxon>
        <taxon>Collembola</taxon>
        <taxon>Entomobryomorpha</taxon>
        <taxon>Isotomoidea</taxon>
        <taxon>Isotomidae</taxon>
        <taxon>Proisotominae</taxon>
        <taxon>Folsomia</taxon>
    </lineage>
</organism>
<accession>A0A226F0G0</accession>
<reference evidence="2 3" key="1">
    <citation type="submission" date="2015-12" db="EMBL/GenBank/DDBJ databases">
        <title>The genome of Folsomia candida.</title>
        <authorList>
            <person name="Faddeeva A."/>
            <person name="Derks M.F."/>
            <person name="Anvar Y."/>
            <person name="Smit S."/>
            <person name="Van Straalen N."/>
            <person name="Roelofs D."/>
        </authorList>
    </citation>
    <scope>NUCLEOTIDE SEQUENCE [LARGE SCALE GENOMIC DNA]</scope>
    <source>
        <strain evidence="2 3">VU population</strain>
        <tissue evidence="2">Whole body</tissue>
    </source>
</reference>
<gene>
    <name evidence="2" type="ORF">Fcan01_01045</name>
</gene>
<comment type="caution">
    <text evidence="2">The sequence shown here is derived from an EMBL/GenBank/DDBJ whole genome shotgun (WGS) entry which is preliminary data.</text>
</comment>
<dbReference type="AlphaFoldDB" id="A0A226F0G0"/>
<name>A0A226F0G0_FOLCA</name>
<keyword evidence="3" id="KW-1185">Reference proteome</keyword>
<feature type="signal peptide" evidence="1">
    <location>
        <begin position="1"/>
        <end position="32"/>
    </location>
</feature>
<evidence type="ECO:0000256" key="1">
    <source>
        <dbReference type="SAM" id="SignalP"/>
    </source>
</evidence>
<feature type="chain" id="PRO_5013121667" evidence="1">
    <location>
        <begin position="33"/>
        <end position="105"/>
    </location>
</feature>
<dbReference type="EMBL" id="LNIX01000001">
    <property type="protein sequence ID" value="OXA62867.1"/>
    <property type="molecule type" value="Genomic_DNA"/>
</dbReference>
<evidence type="ECO:0000313" key="2">
    <source>
        <dbReference type="EMBL" id="OXA62867.1"/>
    </source>
</evidence>